<dbReference type="OrthoDB" id="9789501at2"/>
<dbReference type="KEGG" id="talb:FTW19_00875"/>
<reference evidence="2 3" key="1">
    <citation type="submission" date="2019-08" db="EMBL/GenBank/DDBJ databases">
        <title>Complete genome sequence of Terriglobus albidus strain ORNL.</title>
        <authorList>
            <person name="Podar M."/>
        </authorList>
    </citation>
    <scope>NUCLEOTIDE SEQUENCE [LARGE SCALE GENOMIC DNA]</scope>
    <source>
        <strain evidence="2 3">ORNL</strain>
    </source>
</reference>
<dbReference type="SMART" id="SM00953">
    <property type="entry name" value="RES"/>
    <property type="match status" value="1"/>
</dbReference>
<dbReference type="EMBL" id="CP042806">
    <property type="protein sequence ID" value="QEE26684.1"/>
    <property type="molecule type" value="Genomic_DNA"/>
</dbReference>
<name>A0A5B9E542_9BACT</name>
<protein>
    <submittedName>
        <fullName evidence="2">RES domain-containing protein</fullName>
    </submittedName>
</protein>
<dbReference type="RefSeq" id="WP_147645822.1">
    <property type="nucleotide sequence ID" value="NZ_CP042806.1"/>
</dbReference>
<keyword evidence="3" id="KW-1185">Reference proteome</keyword>
<gene>
    <name evidence="2" type="ORF">FTW19_00875</name>
</gene>
<dbReference type="Proteomes" id="UP000321820">
    <property type="component" value="Chromosome"/>
</dbReference>
<sequence length="163" mass="18080">MIAYRIADARHPIYDGTGAMLHGGRWNSVGQRVIYAAESYAGAMLEVLVHANLSIPPKHHQVVRITIPDSIKVETLLPSQLPFWDAEDVTEARSVGDRWLKEMRSAVLSVPSVVTEGREKNILINPLHPDFPRIIASIPEPVHWDHRLFGGRDVPSARGGAPE</sequence>
<evidence type="ECO:0000313" key="3">
    <source>
        <dbReference type="Proteomes" id="UP000321820"/>
    </source>
</evidence>
<dbReference type="AlphaFoldDB" id="A0A5B9E542"/>
<proteinExistence type="predicted"/>
<dbReference type="Pfam" id="PF08808">
    <property type="entry name" value="RES"/>
    <property type="match status" value="1"/>
</dbReference>
<evidence type="ECO:0000259" key="1">
    <source>
        <dbReference type="SMART" id="SM00953"/>
    </source>
</evidence>
<organism evidence="2 3">
    <name type="scientific">Terriglobus albidus</name>
    <dbReference type="NCBI Taxonomy" id="1592106"/>
    <lineage>
        <taxon>Bacteria</taxon>
        <taxon>Pseudomonadati</taxon>
        <taxon>Acidobacteriota</taxon>
        <taxon>Terriglobia</taxon>
        <taxon>Terriglobales</taxon>
        <taxon>Acidobacteriaceae</taxon>
        <taxon>Terriglobus</taxon>
    </lineage>
</organism>
<dbReference type="InterPro" id="IPR014914">
    <property type="entry name" value="RES_dom"/>
</dbReference>
<accession>A0A5B9E542</accession>
<evidence type="ECO:0000313" key="2">
    <source>
        <dbReference type="EMBL" id="QEE26684.1"/>
    </source>
</evidence>
<feature type="domain" description="RES" evidence="1">
    <location>
        <begin position="13"/>
        <end position="138"/>
    </location>
</feature>